<gene>
    <name evidence="1" type="ORF">AWB78_02379</name>
</gene>
<evidence type="ECO:0000313" key="2">
    <source>
        <dbReference type="Proteomes" id="UP000071859"/>
    </source>
</evidence>
<dbReference type="EMBL" id="FCOX02000009">
    <property type="protein sequence ID" value="SAK66049.1"/>
    <property type="molecule type" value="Genomic_DNA"/>
</dbReference>
<keyword evidence="2" id="KW-1185">Reference proteome</keyword>
<evidence type="ECO:0000313" key="1">
    <source>
        <dbReference type="EMBL" id="SAK66049.1"/>
    </source>
</evidence>
<proteinExistence type="predicted"/>
<accession>A0A158B7R0</accession>
<sequence>MHLKKKNRRGYLYRSVWVRKDLKNGIPHGYSKPILVGAISLDAESIPPKLDAELTDDERRYILMKVIEPARQRVEAKRQEEARRRVDPNWRIADAVRLLNEAHQLIDAMSPKEVQPQVLDDLQNSFDFFADMRLASSMNSPGPNSLEVALEAIIRAAQSVREGEFGAAKTYVKSTEPNRLWLQLRSALLGDNAESLMRALQDKRFVATR</sequence>
<reference evidence="1" key="1">
    <citation type="submission" date="2016-01" db="EMBL/GenBank/DDBJ databases">
        <authorList>
            <person name="Peeters C."/>
        </authorList>
    </citation>
    <scope>NUCLEOTIDE SEQUENCE</scope>
    <source>
        <strain evidence="1">LMG 29321</strain>
    </source>
</reference>
<protein>
    <submittedName>
        <fullName evidence="1">Uncharacterized protein</fullName>
    </submittedName>
</protein>
<dbReference type="AlphaFoldDB" id="A0A158B7R0"/>
<comment type="caution">
    <text evidence="1">The sequence shown here is derived from an EMBL/GenBank/DDBJ whole genome shotgun (WGS) entry which is preliminary data.</text>
</comment>
<dbReference type="RefSeq" id="WP_157697466.1">
    <property type="nucleotide sequence ID" value="NZ_FCOX02000009.1"/>
</dbReference>
<name>A0A158B7R0_9BURK</name>
<dbReference type="Proteomes" id="UP000071859">
    <property type="component" value="Unassembled WGS sequence"/>
</dbReference>
<organism evidence="1 2">
    <name type="scientific">Caballeronia calidae</name>
    <dbReference type="NCBI Taxonomy" id="1777139"/>
    <lineage>
        <taxon>Bacteria</taxon>
        <taxon>Pseudomonadati</taxon>
        <taxon>Pseudomonadota</taxon>
        <taxon>Betaproteobacteria</taxon>
        <taxon>Burkholderiales</taxon>
        <taxon>Burkholderiaceae</taxon>
        <taxon>Caballeronia</taxon>
    </lineage>
</organism>
<dbReference type="OrthoDB" id="8900036at2"/>